<evidence type="ECO:0000256" key="3">
    <source>
        <dbReference type="RuleBase" id="RU361235"/>
    </source>
</evidence>
<keyword evidence="6" id="KW-1185">Reference proteome</keyword>
<keyword evidence="2 3" id="KW-0378">Hydrolase</keyword>
<dbReference type="PANTHER" id="PTHR11559">
    <property type="entry name" value="CARBOXYLESTERASE"/>
    <property type="match status" value="1"/>
</dbReference>
<evidence type="ECO:0000313" key="5">
    <source>
        <dbReference type="EMBL" id="KIM30847.1"/>
    </source>
</evidence>
<evidence type="ECO:0000259" key="4">
    <source>
        <dbReference type="Pfam" id="PF00135"/>
    </source>
</evidence>
<protein>
    <recommendedName>
        <fullName evidence="3">Carboxylic ester hydrolase</fullName>
        <ecNumber evidence="3">3.1.1.-</ecNumber>
    </recommendedName>
</protein>
<dbReference type="EC" id="3.1.1.-" evidence="3"/>
<comment type="similarity">
    <text evidence="1 3">Belongs to the type-B carboxylesterase/lipase family.</text>
</comment>
<dbReference type="EMBL" id="KN824283">
    <property type="protein sequence ID" value="KIM30847.1"/>
    <property type="molecule type" value="Genomic_DNA"/>
</dbReference>
<dbReference type="InterPro" id="IPR019826">
    <property type="entry name" value="Carboxylesterase_B_AS"/>
</dbReference>
<accession>A0A0C2XPE4</accession>
<dbReference type="Proteomes" id="UP000054097">
    <property type="component" value="Unassembled WGS sequence"/>
</dbReference>
<dbReference type="InterPro" id="IPR050309">
    <property type="entry name" value="Type-B_Carboxylest/Lipase"/>
</dbReference>
<dbReference type="ESTHER" id="9homo-a0a0c2xpe4">
    <property type="family name" value="Fungal_carboxylesterase_lipase"/>
</dbReference>
<feature type="domain" description="Carboxylesterase type B" evidence="4">
    <location>
        <begin position="37"/>
        <end position="531"/>
    </location>
</feature>
<dbReference type="STRING" id="933852.A0A0C2XPE4"/>
<dbReference type="Gene3D" id="3.40.50.1820">
    <property type="entry name" value="alpha/beta hydrolase"/>
    <property type="match status" value="1"/>
</dbReference>
<reference evidence="6" key="2">
    <citation type="submission" date="2015-01" db="EMBL/GenBank/DDBJ databases">
        <title>Evolutionary Origins and Diversification of the Mycorrhizal Mutualists.</title>
        <authorList>
            <consortium name="DOE Joint Genome Institute"/>
            <consortium name="Mycorrhizal Genomics Consortium"/>
            <person name="Kohler A."/>
            <person name="Kuo A."/>
            <person name="Nagy L.G."/>
            <person name="Floudas D."/>
            <person name="Copeland A."/>
            <person name="Barry K.W."/>
            <person name="Cichocki N."/>
            <person name="Veneault-Fourrey C."/>
            <person name="LaButti K."/>
            <person name="Lindquist E.A."/>
            <person name="Lipzen A."/>
            <person name="Lundell T."/>
            <person name="Morin E."/>
            <person name="Murat C."/>
            <person name="Riley R."/>
            <person name="Ohm R."/>
            <person name="Sun H."/>
            <person name="Tunlid A."/>
            <person name="Henrissat B."/>
            <person name="Grigoriev I.V."/>
            <person name="Hibbett D.S."/>
            <person name="Martin F."/>
        </authorList>
    </citation>
    <scope>NUCLEOTIDE SEQUENCE [LARGE SCALE GENOMIC DNA]</scope>
    <source>
        <strain evidence="6">MAFF 305830</strain>
    </source>
</reference>
<evidence type="ECO:0000256" key="2">
    <source>
        <dbReference type="ARBA" id="ARBA00022801"/>
    </source>
</evidence>
<evidence type="ECO:0000256" key="1">
    <source>
        <dbReference type="ARBA" id="ARBA00005964"/>
    </source>
</evidence>
<evidence type="ECO:0000313" key="6">
    <source>
        <dbReference type="Proteomes" id="UP000054097"/>
    </source>
</evidence>
<gene>
    <name evidence="5" type="ORF">M408DRAFT_327799</name>
</gene>
<dbReference type="PROSITE" id="PS00122">
    <property type="entry name" value="CARBOXYLESTERASE_B_1"/>
    <property type="match status" value="1"/>
</dbReference>
<dbReference type="InterPro" id="IPR029058">
    <property type="entry name" value="AB_hydrolase_fold"/>
</dbReference>
<dbReference type="Pfam" id="PF00135">
    <property type="entry name" value="COesterase"/>
    <property type="match status" value="1"/>
</dbReference>
<proteinExistence type="inferred from homology"/>
<dbReference type="HOGENOM" id="CLU_006586_10_5_1"/>
<organism evidence="5 6">
    <name type="scientific">Serendipita vermifera MAFF 305830</name>
    <dbReference type="NCBI Taxonomy" id="933852"/>
    <lineage>
        <taxon>Eukaryota</taxon>
        <taxon>Fungi</taxon>
        <taxon>Dikarya</taxon>
        <taxon>Basidiomycota</taxon>
        <taxon>Agaricomycotina</taxon>
        <taxon>Agaricomycetes</taxon>
        <taxon>Sebacinales</taxon>
        <taxon>Serendipitaceae</taxon>
        <taxon>Serendipita</taxon>
    </lineage>
</organism>
<dbReference type="SUPFAM" id="SSF53474">
    <property type="entry name" value="alpha/beta-Hydrolases"/>
    <property type="match status" value="1"/>
</dbReference>
<dbReference type="InterPro" id="IPR002018">
    <property type="entry name" value="CarbesteraseB"/>
</dbReference>
<name>A0A0C2XPE4_SERVB</name>
<sequence length="561" mass="60439">MRFNGKSGFVPLQVATGLLITASNVLGFAPVTSSLGPVVDLGYAAFVGNSTSPTGITNSSVTFFGGIPYVRPPLGDLRFRAPSQLDERYNASRTVTDARNWGPTCVQQPAVEGVGVEDCLSLNVWKPRDAKADAKLPVVVYIHGGGFFFGSSPQFPMYDWVAQNPKIVAVSMNYRLHLFGFLDGVALRANGTPNAGLLDQRAAIEWVQRHISQFGGDPTDITIAGESAGGAAVVLQATAYGGVKRPPFKRAIAQSIGLYPLPLPAEIEGIFQNVTSAATCPSNGTEAMACLRAAPLSTLIKSINNVRTNFLAPTIDGPQGFLPDLPSKMISQGRFSQGLDVIAGHVTNDGQNFAGNPANLNSDADVVATIVKRYRHLTNATLEKILQIYPAPSVPGSPFATQYERTWTIMQETIFGCMDQHWANATLARGSRNTYSYRFNVPNPVVRASNPYMGAMHASDVYYLFNGATGTVPFFAPFNATEVPVAQEIIGYWASFTRTGNPSVFRKSFSPAWPTFAGAKRVVMSEDIQGNGNTTASVVESVPILESSRCKWWMSQNETRV</sequence>
<dbReference type="AlphaFoldDB" id="A0A0C2XPE4"/>
<reference evidence="5 6" key="1">
    <citation type="submission" date="2014-04" db="EMBL/GenBank/DDBJ databases">
        <authorList>
            <consortium name="DOE Joint Genome Institute"/>
            <person name="Kuo A."/>
            <person name="Zuccaro A."/>
            <person name="Kohler A."/>
            <person name="Nagy L.G."/>
            <person name="Floudas D."/>
            <person name="Copeland A."/>
            <person name="Barry K.W."/>
            <person name="Cichocki N."/>
            <person name="Veneault-Fourrey C."/>
            <person name="LaButti K."/>
            <person name="Lindquist E.A."/>
            <person name="Lipzen A."/>
            <person name="Lundell T."/>
            <person name="Morin E."/>
            <person name="Murat C."/>
            <person name="Sun H."/>
            <person name="Tunlid A."/>
            <person name="Henrissat B."/>
            <person name="Grigoriev I.V."/>
            <person name="Hibbett D.S."/>
            <person name="Martin F."/>
            <person name="Nordberg H.P."/>
            <person name="Cantor M.N."/>
            <person name="Hua S.X."/>
        </authorList>
    </citation>
    <scope>NUCLEOTIDE SEQUENCE [LARGE SCALE GENOMIC DNA]</scope>
    <source>
        <strain evidence="5 6">MAFF 305830</strain>
    </source>
</reference>
<dbReference type="GO" id="GO:0016787">
    <property type="term" value="F:hydrolase activity"/>
    <property type="evidence" value="ECO:0007669"/>
    <property type="project" value="UniProtKB-KW"/>
</dbReference>
<dbReference type="OrthoDB" id="408631at2759"/>